<reference evidence="2 3" key="1">
    <citation type="submission" date="2015-08" db="EMBL/GenBank/DDBJ databases">
        <title>Next Generation Sequencing and Analysis of the Genome of Puccinia sorghi L Schw, the Causal Agent of Maize Common Rust.</title>
        <authorList>
            <person name="Rochi L."/>
            <person name="Burguener G."/>
            <person name="Darino M."/>
            <person name="Turjanski A."/>
            <person name="Kreff E."/>
            <person name="Dieguez M.J."/>
            <person name="Sacco F."/>
        </authorList>
    </citation>
    <scope>NUCLEOTIDE SEQUENCE [LARGE SCALE GENOMIC DNA]</scope>
    <source>
        <strain evidence="2 3">RO10H11247</strain>
    </source>
</reference>
<protein>
    <submittedName>
        <fullName evidence="2">Putative signal peptide protein</fullName>
    </submittedName>
</protein>
<evidence type="ECO:0000256" key="1">
    <source>
        <dbReference type="SAM" id="MobiDB-lite"/>
    </source>
</evidence>
<evidence type="ECO:0000313" key="3">
    <source>
        <dbReference type="Proteomes" id="UP000037035"/>
    </source>
</evidence>
<keyword evidence="3" id="KW-1185">Reference proteome</keyword>
<evidence type="ECO:0000313" key="2">
    <source>
        <dbReference type="EMBL" id="KNZ58618.1"/>
    </source>
</evidence>
<accession>A0A0L6VCY7</accession>
<dbReference type="AlphaFoldDB" id="A0A0L6VCY7"/>
<comment type="caution">
    <text evidence="2">The sequence shown here is derived from an EMBL/GenBank/DDBJ whole genome shotgun (WGS) entry which is preliminary data.</text>
</comment>
<dbReference type="EMBL" id="LAVV01006719">
    <property type="protein sequence ID" value="KNZ58618.1"/>
    <property type="molecule type" value="Genomic_DNA"/>
</dbReference>
<gene>
    <name evidence="2" type="ORF">VP01_1894g1</name>
</gene>
<feature type="region of interest" description="Disordered" evidence="1">
    <location>
        <begin position="544"/>
        <end position="566"/>
    </location>
</feature>
<name>A0A0L6VCY7_9BASI</name>
<proteinExistence type="predicted"/>
<sequence length="566" mass="61848">MLSSLKNLKFPLFFMIVDSCYTPSKLGEAWIKLGEAWRVEKSFQLGDGSFCQRNWDLSTSKLCHTSCNKGKWSASLGAGGPGRGLSFHIKCFAGNLFWVVPLLASPGSYFPNFEYHNSKFGHESRQSTYFFAGASPILNTINMLGSGGLRPTLKQMLIDASPGSQPRRRVSAEAHGWSKCVDVCMSVQAAFSTQPSPTELDTRPVACRRAGAGVSCAWRLCPARCSHSAKCRDSFSCAGQGTRPVAGSRPECSGPVPGSSWTQAPAASTVGNCFQVSTIPPVWSSPSGRALPVGGAHERIHIIPAGWPGFQQPVAKQLRTKFRCLHANRKSVHLSFRTMAIIPFLSFQTVAIPFLQSAQSQRHTQHVSLIFPSLLPTRLDDSVETQLKLEAFGLGLAKRLILSISVFLRLSTRGKCHNPEGSSSLAFHQPTTCFTFCSFALTCFREAVVHRAYLSDTVFSPEITRRPITVASRGDIPLPHSSLLPRITHLLATRAREASKANKFHQPTFIVTLIPCGPDSPLHRRPYLSELAGNFISITSPLSPQNPPSLILERSLRHSSTSKETS</sequence>
<dbReference type="Proteomes" id="UP000037035">
    <property type="component" value="Unassembled WGS sequence"/>
</dbReference>
<organism evidence="2 3">
    <name type="scientific">Puccinia sorghi</name>
    <dbReference type="NCBI Taxonomy" id="27349"/>
    <lineage>
        <taxon>Eukaryota</taxon>
        <taxon>Fungi</taxon>
        <taxon>Dikarya</taxon>
        <taxon>Basidiomycota</taxon>
        <taxon>Pucciniomycotina</taxon>
        <taxon>Pucciniomycetes</taxon>
        <taxon>Pucciniales</taxon>
        <taxon>Pucciniaceae</taxon>
        <taxon>Puccinia</taxon>
    </lineage>
</organism>
<dbReference type="VEuPathDB" id="FungiDB:VP01_1894g1"/>